<organism evidence="1 2">
    <name type="scientific">Chitinivibrio alkaliphilus ACht1</name>
    <dbReference type="NCBI Taxonomy" id="1313304"/>
    <lineage>
        <taxon>Bacteria</taxon>
        <taxon>Pseudomonadati</taxon>
        <taxon>Fibrobacterota</taxon>
        <taxon>Chitinivibrionia</taxon>
        <taxon>Chitinivibrionales</taxon>
        <taxon>Chitinivibrionaceae</taxon>
        <taxon>Chitinivibrio</taxon>
    </lineage>
</organism>
<dbReference type="eggNOG" id="ENOG5033M81">
    <property type="taxonomic scope" value="Bacteria"/>
</dbReference>
<evidence type="ECO:0000313" key="1">
    <source>
        <dbReference type="EMBL" id="ERP38742.1"/>
    </source>
</evidence>
<evidence type="ECO:0000313" key="2">
    <source>
        <dbReference type="Proteomes" id="UP000017148"/>
    </source>
</evidence>
<keyword evidence="2" id="KW-1185">Reference proteome</keyword>
<dbReference type="Proteomes" id="UP000017148">
    <property type="component" value="Unassembled WGS sequence"/>
</dbReference>
<sequence length="153" mass="17336">MSAYFPGLDPLDDFSPAMAATEHPVQMYYYAGGMEDMSEAAFWFYAGQLRFRIHRTAQAEQISESEEILFGLLHSVLGGVVNEYIGGDPQEWADCIRAVLAWDLATPNEWTCKEKFAEAHETERAGLAELLSYIEANHDTIRQERKGRGLENR</sequence>
<dbReference type="OrthoDB" id="3574559at2"/>
<gene>
    <name evidence="1" type="ORF">CALK_0761</name>
</gene>
<dbReference type="EMBL" id="ASJR01000005">
    <property type="protein sequence ID" value="ERP38742.1"/>
    <property type="molecule type" value="Genomic_DNA"/>
</dbReference>
<dbReference type="AlphaFoldDB" id="U7D9P1"/>
<name>U7D9P1_9BACT</name>
<comment type="caution">
    <text evidence="1">The sequence shown here is derived from an EMBL/GenBank/DDBJ whole genome shotgun (WGS) entry which is preliminary data.</text>
</comment>
<reference evidence="1 2" key="1">
    <citation type="journal article" date="2013" name="Environ. Microbiol.">
        <title>Genome analysis of Chitinivibrio alkaliphilus gen. nov., sp. nov., a novel extremely haloalkaliphilic anaerobic chitinolytic bacterium from the candidate phylum Termite Group 3.</title>
        <authorList>
            <person name="Sorokin D.Y."/>
            <person name="Gumerov V.M."/>
            <person name="Rakitin A.L."/>
            <person name="Beletsky A.V."/>
            <person name="Damste J.S."/>
            <person name="Muyzer G."/>
            <person name="Mardanov A.V."/>
            <person name="Ravin N.V."/>
        </authorList>
    </citation>
    <scope>NUCLEOTIDE SEQUENCE [LARGE SCALE GENOMIC DNA]</scope>
    <source>
        <strain evidence="1 2">ACht1</strain>
    </source>
</reference>
<protein>
    <submittedName>
        <fullName evidence="1">Uncharacterized protein</fullName>
    </submittedName>
</protein>
<accession>U7D9P1</accession>
<proteinExistence type="predicted"/>
<dbReference type="RefSeq" id="WP_022636277.1">
    <property type="nucleotide sequence ID" value="NZ_ASJR01000005.1"/>
</dbReference>
<dbReference type="STRING" id="1313304.CALK_0761"/>